<dbReference type="PANTHER" id="PTHR43289:SF6">
    <property type="entry name" value="SERINE_THREONINE-PROTEIN KINASE NEKL-3"/>
    <property type="match status" value="1"/>
</dbReference>
<protein>
    <recommendedName>
        <fullName evidence="1">non-specific serine/threonine protein kinase</fullName>
        <ecNumber evidence="1">2.7.11.1</ecNumber>
    </recommendedName>
</protein>
<organism evidence="10 11">
    <name type="scientific">Paractinoplanes pyxinae</name>
    <dbReference type="NCBI Taxonomy" id="2997416"/>
    <lineage>
        <taxon>Bacteria</taxon>
        <taxon>Bacillati</taxon>
        <taxon>Actinomycetota</taxon>
        <taxon>Actinomycetes</taxon>
        <taxon>Micromonosporales</taxon>
        <taxon>Micromonosporaceae</taxon>
        <taxon>Paractinoplanes</taxon>
    </lineage>
</organism>
<dbReference type="PANTHER" id="PTHR43289">
    <property type="entry name" value="MITOGEN-ACTIVATED PROTEIN KINASE KINASE KINASE 20-RELATED"/>
    <property type="match status" value="1"/>
</dbReference>
<dbReference type="InterPro" id="IPR008271">
    <property type="entry name" value="Ser/Thr_kinase_AS"/>
</dbReference>
<evidence type="ECO:0000256" key="3">
    <source>
        <dbReference type="ARBA" id="ARBA00022679"/>
    </source>
</evidence>
<feature type="compositionally biased region" description="Low complexity" evidence="8">
    <location>
        <begin position="358"/>
        <end position="390"/>
    </location>
</feature>
<keyword evidence="5 10" id="KW-0418">Kinase</keyword>
<proteinExistence type="predicted"/>
<evidence type="ECO:0000256" key="2">
    <source>
        <dbReference type="ARBA" id="ARBA00022527"/>
    </source>
</evidence>
<keyword evidence="2" id="KW-0723">Serine/threonine-protein kinase</keyword>
<keyword evidence="4 7" id="KW-0547">Nucleotide-binding</keyword>
<dbReference type="CDD" id="cd14014">
    <property type="entry name" value="STKc_PknB_like"/>
    <property type="match status" value="1"/>
</dbReference>
<dbReference type="PROSITE" id="PS00107">
    <property type="entry name" value="PROTEIN_KINASE_ATP"/>
    <property type="match status" value="1"/>
</dbReference>
<comment type="caution">
    <text evidence="10">The sequence shown here is derived from an EMBL/GenBank/DDBJ whole genome shotgun (WGS) entry which is preliminary data.</text>
</comment>
<gene>
    <name evidence="10" type="ORF">OWR29_00585</name>
</gene>
<dbReference type="Gene3D" id="1.10.510.10">
    <property type="entry name" value="Transferase(Phosphotransferase) domain 1"/>
    <property type="match status" value="1"/>
</dbReference>
<dbReference type="Gene3D" id="3.30.200.20">
    <property type="entry name" value="Phosphorylase Kinase, domain 1"/>
    <property type="match status" value="1"/>
</dbReference>
<dbReference type="RefSeq" id="WP_267560202.1">
    <property type="nucleotide sequence ID" value="NZ_JAPNTZ010000001.1"/>
</dbReference>
<dbReference type="SMART" id="SM00220">
    <property type="entry name" value="S_TKc"/>
    <property type="match status" value="1"/>
</dbReference>
<keyword evidence="11" id="KW-1185">Reference proteome</keyword>
<feature type="region of interest" description="Disordered" evidence="8">
    <location>
        <begin position="326"/>
        <end position="429"/>
    </location>
</feature>
<feature type="compositionally biased region" description="Polar residues" evidence="8">
    <location>
        <begin position="334"/>
        <end position="345"/>
    </location>
</feature>
<dbReference type="InterPro" id="IPR000719">
    <property type="entry name" value="Prot_kinase_dom"/>
</dbReference>
<evidence type="ECO:0000256" key="8">
    <source>
        <dbReference type="SAM" id="MobiDB-lite"/>
    </source>
</evidence>
<dbReference type="SUPFAM" id="SSF56112">
    <property type="entry name" value="Protein kinase-like (PK-like)"/>
    <property type="match status" value="1"/>
</dbReference>
<evidence type="ECO:0000256" key="1">
    <source>
        <dbReference type="ARBA" id="ARBA00012513"/>
    </source>
</evidence>
<evidence type="ECO:0000259" key="9">
    <source>
        <dbReference type="PROSITE" id="PS50011"/>
    </source>
</evidence>
<dbReference type="InterPro" id="IPR017441">
    <property type="entry name" value="Protein_kinase_ATP_BS"/>
</dbReference>
<feature type="domain" description="Protein kinase" evidence="9">
    <location>
        <begin position="11"/>
        <end position="277"/>
    </location>
</feature>
<dbReference type="EMBL" id="JAPNTZ010000001">
    <property type="protein sequence ID" value="MCY1136476.1"/>
    <property type="molecule type" value="Genomic_DNA"/>
</dbReference>
<dbReference type="InterPro" id="IPR011009">
    <property type="entry name" value="Kinase-like_dom_sf"/>
</dbReference>
<dbReference type="PROSITE" id="PS00108">
    <property type="entry name" value="PROTEIN_KINASE_ST"/>
    <property type="match status" value="1"/>
</dbReference>
<evidence type="ECO:0000256" key="7">
    <source>
        <dbReference type="PROSITE-ProRule" id="PRU10141"/>
    </source>
</evidence>
<accession>A0ABT4AQG2</accession>
<keyword evidence="6 7" id="KW-0067">ATP-binding</keyword>
<sequence length="429" mass="44851">MDRGELIAGRYRLREELGRGGMSVVWRADDDVLGREVAVKVLSAVLADDPDQRRLIRDEARAAARLRHANVVAVYDYGDFAHGGRTLSYVVMELADGRTLAQMLSGGRLPWKVATLVGAQVAAALAAAHADGIVHRDVKPANVMVTSGGVKLVDFGISAAVGAFDGGDGQLVGTPAYLAPERIKGGPVRPATDVYALGVLMYLALAGKMPWDASTVTGMVKAHVYAKPAPLPLIPGLPLVVTRLVSRCLAKRPADRPSAVEVADVLGEVAGLPSAALLRSVSAPTVTLPPVRTRRPGRAVLIAAGAVTGLLAAGGFWWTDDGPARPAQADAVTVPSTSATTPAQKPSTSRVTPRRTVRSVAVSQQRVRAVVQPAPKAKQAAKANQAAKAKQAAKPKQAAKHKPPKAPKPPKAGKPPKHPKKAGPEHRQP</sequence>
<dbReference type="PROSITE" id="PS50011">
    <property type="entry name" value="PROTEIN_KINASE_DOM"/>
    <property type="match status" value="1"/>
</dbReference>
<evidence type="ECO:0000256" key="4">
    <source>
        <dbReference type="ARBA" id="ARBA00022741"/>
    </source>
</evidence>
<dbReference type="EC" id="2.7.11.1" evidence="1"/>
<feature type="binding site" evidence="7">
    <location>
        <position position="40"/>
    </location>
    <ligand>
        <name>ATP</name>
        <dbReference type="ChEBI" id="CHEBI:30616"/>
    </ligand>
</feature>
<dbReference type="GO" id="GO:0016301">
    <property type="term" value="F:kinase activity"/>
    <property type="evidence" value="ECO:0007669"/>
    <property type="project" value="UniProtKB-KW"/>
</dbReference>
<evidence type="ECO:0000256" key="5">
    <source>
        <dbReference type="ARBA" id="ARBA00022777"/>
    </source>
</evidence>
<evidence type="ECO:0000256" key="6">
    <source>
        <dbReference type="ARBA" id="ARBA00022840"/>
    </source>
</evidence>
<feature type="compositionally biased region" description="Basic residues" evidence="8">
    <location>
        <begin position="391"/>
        <end position="405"/>
    </location>
</feature>
<keyword evidence="3" id="KW-0808">Transferase</keyword>
<dbReference type="Proteomes" id="UP001151002">
    <property type="component" value="Unassembled WGS sequence"/>
</dbReference>
<evidence type="ECO:0000313" key="10">
    <source>
        <dbReference type="EMBL" id="MCY1136476.1"/>
    </source>
</evidence>
<evidence type="ECO:0000313" key="11">
    <source>
        <dbReference type="Proteomes" id="UP001151002"/>
    </source>
</evidence>
<reference evidence="10" key="1">
    <citation type="submission" date="2022-11" db="EMBL/GenBank/DDBJ databases">
        <authorList>
            <person name="Somphong A."/>
            <person name="Phongsopitanun W."/>
        </authorList>
    </citation>
    <scope>NUCLEOTIDE SEQUENCE</scope>
    <source>
        <strain evidence="10">Pm04-4</strain>
    </source>
</reference>
<name>A0ABT4AQG2_9ACTN</name>
<dbReference type="Pfam" id="PF00069">
    <property type="entry name" value="Pkinase"/>
    <property type="match status" value="1"/>
</dbReference>